<sequence length="57" mass="6574">MTKKHTLKKLKQLGIKADGRNNLIHAPASCFDKIPVPAKYYVGQLIKLKFKVQYELF</sequence>
<dbReference type="STRING" id="405671.SAMN05421827_109117"/>
<evidence type="ECO:0000313" key="1">
    <source>
        <dbReference type="EMBL" id="SDG67469.1"/>
    </source>
</evidence>
<evidence type="ECO:0000313" key="2">
    <source>
        <dbReference type="Proteomes" id="UP000199643"/>
    </source>
</evidence>
<proteinExistence type="predicted"/>
<protein>
    <submittedName>
        <fullName evidence="1">Uncharacterized protein</fullName>
    </submittedName>
</protein>
<dbReference type="EMBL" id="FNCH01000009">
    <property type="protein sequence ID" value="SDG67469.1"/>
    <property type="molecule type" value="Genomic_DNA"/>
</dbReference>
<organism evidence="1 2">
    <name type="scientific">Pedobacter terrae</name>
    <dbReference type="NCBI Taxonomy" id="405671"/>
    <lineage>
        <taxon>Bacteria</taxon>
        <taxon>Pseudomonadati</taxon>
        <taxon>Bacteroidota</taxon>
        <taxon>Sphingobacteriia</taxon>
        <taxon>Sphingobacteriales</taxon>
        <taxon>Sphingobacteriaceae</taxon>
        <taxon>Pedobacter</taxon>
    </lineage>
</organism>
<keyword evidence="2" id="KW-1185">Reference proteome</keyword>
<reference evidence="2" key="1">
    <citation type="submission" date="2016-10" db="EMBL/GenBank/DDBJ databases">
        <authorList>
            <person name="Varghese N."/>
            <person name="Submissions S."/>
        </authorList>
    </citation>
    <scope>NUCLEOTIDE SEQUENCE [LARGE SCALE GENOMIC DNA]</scope>
    <source>
        <strain evidence="2">DSM 17933</strain>
    </source>
</reference>
<dbReference type="AlphaFoldDB" id="A0A1G7W6P1"/>
<accession>A0A1G7W6P1</accession>
<name>A0A1G7W6P1_9SPHI</name>
<dbReference type="Proteomes" id="UP000199643">
    <property type="component" value="Unassembled WGS sequence"/>
</dbReference>
<gene>
    <name evidence="1" type="ORF">SAMN05421827_109117</name>
</gene>